<keyword evidence="3" id="KW-1185">Reference proteome</keyword>
<evidence type="ECO:0000256" key="1">
    <source>
        <dbReference type="SAM" id="MobiDB-lite"/>
    </source>
</evidence>
<sequence length="743" mass="81575">MAAVPTTLHSWSSDVVEATGATKLALHLAIQALIQNQVNNILEALHVRHWSEWKHEDLRGLRCSTVQKRKKLLLEGYPGLLAGPHALALRHEHWSPCYVLSADIPFARLRETPHLQVLNVLWQHQHSKALSLTFYNNHLDNSPSFSDFISEVPSTSRCSQWAVGPSGRGFLRACHYVLGPHQRAQGNMYRLAVALRVGHTTGEFMYRTSDTGKEEFALRRQDLTPLSFQRVNSDKGFSFPFDHLLPLGTPLASKKSRISAIYNARFLQGLSERLSDVQVAMEPSHERSLVKSDEVVVTIYGLRDPSLSPEYLFSGVYGIFPPPPTLTWAVPAHGQAAIDITFFLLPRNGSLPVGDGPRSVAETRGRFYHRDYLIPEGPSANRLCVNYYGDLHLTADGMSVQVSDDLFARYRKTVSTAMDTAIRTIPELAVELACDILTEPDDVADTFGRMLAREVKAQDDDGKEAYRTAFTKAWCRLDPALAAGSVYPYVAGVEGITHDRALTEQLGLHPISVAAHVKVLLEKVGAYPAIGVYADRLLCSAPGTVNVPPGIDVLKRCLTVLFPNLPGGPLSVRQYPYQFPRAVWDAEAQTFAVASAACNCDMREGEPPARHNPDPACMCWCAPVLQEAVLSWHTKNVGRGRPVSLVAQAATAKVAQPLAKALAEKTLFHVLYQNCKFPSVPDVQQETAFLEADEGAELEYADATPVSASVQCDPRSPVAASGSGPRQLRALPSIPPRLARLGL</sequence>
<protein>
    <submittedName>
        <fullName evidence="2">Uncharacterized protein</fullName>
    </submittedName>
</protein>
<dbReference type="EMBL" id="ML211135">
    <property type="protein sequence ID" value="TFK87876.1"/>
    <property type="molecule type" value="Genomic_DNA"/>
</dbReference>
<organism evidence="2 3">
    <name type="scientific">Polyporus arcularius HHB13444</name>
    <dbReference type="NCBI Taxonomy" id="1314778"/>
    <lineage>
        <taxon>Eukaryota</taxon>
        <taxon>Fungi</taxon>
        <taxon>Dikarya</taxon>
        <taxon>Basidiomycota</taxon>
        <taxon>Agaricomycotina</taxon>
        <taxon>Agaricomycetes</taxon>
        <taxon>Polyporales</taxon>
        <taxon>Polyporaceae</taxon>
        <taxon>Polyporus</taxon>
    </lineage>
</organism>
<dbReference type="AlphaFoldDB" id="A0A5C3PE67"/>
<name>A0A5C3PE67_9APHY</name>
<feature type="region of interest" description="Disordered" evidence="1">
    <location>
        <begin position="707"/>
        <end position="731"/>
    </location>
</feature>
<accession>A0A5C3PE67</accession>
<gene>
    <name evidence="2" type="ORF">K466DRAFT_490117</name>
</gene>
<reference evidence="2 3" key="1">
    <citation type="journal article" date="2019" name="Nat. Ecol. Evol.">
        <title>Megaphylogeny resolves global patterns of mushroom evolution.</title>
        <authorList>
            <person name="Varga T."/>
            <person name="Krizsan K."/>
            <person name="Foldi C."/>
            <person name="Dima B."/>
            <person name="Sanchez-Garcia M."/>
            <person name="Sanchez-Ramirez S."/>
            <person name="Szollosi G.J."/>
            <person name="Szarkandi J.G."/>
            <person name="Papp V."/>
            <person name="Albert L."/>
            <person name="Andreopoulos W."/>
            <person name="Angelini C."/>
            <person name="Antonin V."/>
            <person name="Barry K.W."/>
            <person name="Bougher N.L."/>
            <person name="Buchanan P."/>
            <person name="Buyck B."/>
            <person name="Bense V."/>
            <person name="Catcheside P."/>
            <person name="Chovatia M."/>
            <person name="Cooper J."/>
            <person name="Damon W."/>
            <person name="Desjardin D."/>
            <person name="Finy P."/>
            <person name="Geml J."/>
            <person name="Haridas S."/>
            <person name="Hughes K."/>
            <person name="Justo A."/>
            <person name="Karasinski D."/>
            <person name="Kautmanova I."/>
            <person name="Kiss B."/>
            <person name="Kocsube S."/>
            <person name="Kotiranta H."/>
            <person name="LaButti K.M."/>
            <person name="Lechner B.E."/>
            <person name="Liimatainen K."/>
            <person name="Lipzen A."/>
            <person name="Lukacs Z."/>
            <person name="Mihaltcheva S."/>
            <person name="Morgado L.N."/>
            <person name="Niskanen T."/>
            <person name="Noordeloos M.E."/>
            <person name="Ohm R.A."/>
            <person name="Ortiz-Santana B."/>
            <person name="Ovrebo C."/>
            <person name="Racz N."/>
            <person name="Riley R."/>
            <person name="Savchenko A."/>
            <person name="Shiryaev A."/>
            <person name="Soop K."/>
            <person name="Spirin V."/>
            <person name="Szebenyi C."/>
            <person name="Tomsovsky M."/>
            <person name="Tulloss R.E."/>
            <person name="Uehling J."/>
            <person name="Grigoriev I.V."/>
            <person name="Vagvolgyi C."/>
            <person name="Papp T."/>
            <person name="Martin F.M."/>
            <person name="Miettinen O."/>
            <person name="Hibbett D.S."/>
            <person name="Nagy L.G."/>
        </authorList>
    </citation>
    <scope>NUCLEOTIDE SEQUENCE [LARGE SCALE GENOMIC DNA]</scope>
    <source>
        <strain evidence="2 3">HHB13444</strain>
    </source>
</reference>
<evidence type="ECO:0000313" key="2">
    <source>
        <dbReference type="EMBL" id="TFK87876.1"/>
    </source>
</evidence>
<proteinExistence type="predicted"/>
<dbReference type="Proteomes" id="UP000308197">
    <property type="component" value="Unassembled WGS sequence"/>
</dbReference>
<evidence type="ECO:0000313" key="3">
    <source>
        <dbReference type="Proteomes" id="UP000308197"/>
    </source>
</evidence>
<dbReference type="InParanoid" id="A0A5C3PE67"/>